<dbReference type="VEuPathDB" id="TriTrypDB:ECC02_011800"/>
<gene>
    <name evidence="3" type="ORF">ECC02_007299</name>
    <name evidence="2" type="ORF">ECC02_011800</name>
</gene>
<feature type="transmembrane region" description="Helical" evidence="1">
    <location>
        <begin position="114"/>
        <end position="132"/>
    </location>
</feature>
<keyword evidence="1" id="KW-1133">Transmembrane helix</keyword>
<keyword evidence="1" id="KW-0472">Membrane</keyword>
<keyword evidence="1" id="KW-0812">Transmembrane</keyword>
<reference evidence="3 4" key="1">
    <citation type="journal article" date="2019" name="Genome Biol. Evol.">
        <title>Nanopore Sequencing Significantly Improves Genome Assembly of the Protozoan Parasite Trypanosoma cruzi.</title>
        <authorList>
            <person name="Diaz-Viraque F."/>
            <person name="Pita S."/>
            <person name="Greif G."/>
            <person name="de Souza R.C.M."/>
            <person name="Iraola G."/>
            <person name="Robello C."/>
        </authorList>
    </citation>
    <scope>NUCLEOTIDE SEQUENCE [LARGE SCALE GENOMIC DNA]</scope>
    <source>
        <strain evidence="3 4">Berenice</strain>
    </source>
</reference>
<dbReference type="EMBL" id="JABDHM010000310">
    <property type="protein sequence ID" value="KAF5215504.1"/>
    <property type="molecule type" value="Genomic_DNA"/>
</dbReference>
<feature type="transmembrane region" description="Helical" evidence="1">
    <location>
        <begin position="180"/>
        <end position="199"/>
    </location>
</feature>
<evidence type="ECO:0000313" key="2">
    <source>
        <dbReference type="EMBL" id="KAF5215504.1"/>
    </source>
</evidence>
<dbReference type="AlphaFoldDB" id="A0A7J6XYR0"/>
<comment type="caution">
    <text evidence="3">The sequence shown here is derived from an EMBL/GenBank/DDBJ whole genome shotgun (WGS) entry which is preliminary data.</text>
</comment>
<dbReference type="VEuPathDB" id="TriTrypDB:ECC02_007299"/>
<protein>
    <submittedName>
        <fullName evidence="3">Uncharacterized protein</fullName>
    </submittedName>
</protein>
<evidence type="ECO:0000313" key="4">
    <source>
        <dbReference type="Proteomes" id="UP000583944"/>
    </source>
</evidence>
<sequence length="201" mass="22286">MRETKAGAFLTVTPAFCDTSSLICDKLISSATLGWLRTSPNRIPVELQERWCTPNSLEVVFVSLSRTTLSTKTPVFCSSKPNNLTGEKHSGLLRDLVLRGVTSPHFRRMGDDDAVTALFVVMVVVVVSTMTGPVGSTRVGCNCCSRCWPSTRVIAKTGERRTHVGNGISSITERRGHPPFFSQIVYIICVIYIYIYIYIYI</sequence>
<organism evidence="3 4">
    <name type="scientific">Trypanosoma cruzi</name>
    <dbReference type="NCBI Taxonomy" id="5693"/>
    <lineage>
        <taxon>Eukaryota</taxon>
        <taxon>Discoba</taxon>
        <taxon>Euglenozoa</taxon>
        <taxon>Kinetoplastea</taxon>
        <taxon>Metakinetoplastina</taxon>
        <taxon>Trypanosomatida</taxon>
        <taxon>Trypanosomatidae</taxon>
        <taxon>Trypanosoma</taxon>
        <taxon>Schizotrypanum</taxon>
    </lineage>
</organism>
<reference evidence="3" key="2">
    <citation type="submission" date="2020-04" db="EMBL/GenBank/DDBJ databases">
        <authorList>
            <person name="Diaz Viraque F."/>
        </authorList>
    </citation>
    <scope>NUCLEOTIDE SEQUENCE</scope>
    <source>
        <strain evidence="3">Berenice</strain>
    </source>
</reference>
<dbReference type="Proteomes" id="UP000583944">
    <property type="component" value="Unassembled WGS sequence"/>
</dbReference>
<evidence type="ECO:0000256" key="1">
    <source>
        <dbReference type="SAM" id="Phobius"/>
    </source>
</evidence>
<accession>A0A7J6XYR0</accession>
<evidence type="ECO:0000313" key="3">
    <source>
        <dbReference type="EMBL" id="KAF5219661.1"/>
    </source>
</evidence>
<proteinExistence type="predicted"/>
<dbReference type="EMBL" id="JABDHM010000065">
    <property type="protein sequence ID" value="KAF5219661.1"/>
    <property type="molecule type" value="Genomic_DNA"/>
</dbReference>
<name>A0A7J6XYR0_TRYCR</name>